<dbReference type="GO" id="GO:0042171">
    <property type="term" value="F:lysophosphatidic acid acyltransferase activity"/>
    <property type="evidence" value="ECO:0007669"/>
    <property type="project" value="TreeGrafter"/>
</dbReference>
<dbReference type="ESTHER" id="klula-q6cjc8">
    <property type="family name" value="CGI-58_ABHD5_ABHD4"/>
</dbReference>
<dbReference type="FunCoup" id="Q6CJC8">
    <property type="interactions" value="245"/>
</dbReference>
<dbReference type="PaxDb" id="284590-Q6CJC8"/>
<dbReference type="GO" id="GO:0035965">
    <property type="term" value="P:cardiolipin acyl-chain remodeling"/>
    <property type="evidence" value="ECO:0007669"/>
    <property type="project" value="TreeGrafter"/>
</dbReference>
<dbReference type="GO" id="GO:0005743">
    <property type="term" value="C:mitochondrial inner membrane"/>
    <property type="evidence" value="ECO:0007669"/>
    <property type="project" value="TreeGrafter"/>
</dbReference>
<evidence type="ECO:0000313" key="2">
    <source>
        <dbReference type="EMBL" id="CAG98669.1"/>
    </source>
</evidence>
<dbReference type="AlphaFoldDB" id="Q6CJC8"/>
<dbReference type="HOGENOM" id="CLU_017361_1_1_1"/>
<dbReference type="Pfam" id="PF00561">
    <property type="entry name" value="Abhydrolase_1"/>
    <property type="match status" value="1"/>
</dbReference>
<gene>
    <name evidence="2" type="ORF">KLLA0_F19624g</name>
</gene>
<dbReference type="OMA" id="ARDPIMD"/>
<keyword evidence="3" id="KW-1185">Reference proteome</keyword>
<dbReference type="KEGG" id="kla:KLLA0_F19624g"/>
<feature type="domain" description="AB hydrolase-1" evidence="1">
    <location>
        <begin position="90"/>
        <end position="252"/>
    </location>
</feature>
<dbReference type="GO" id="GO:0004623">
    <property type="term" value="F:phospholipase A2 activity"/>
    <property type="evidence" value="ECO:0007669"/>
    <property type="project" value="TreeGrafter"/>
</dbReference>
<evidence type="ECO:0000313" key="3">
    <source>
        <dbReference type="Proteomes" id="UP000000598"/>
    </source>
</evidence>
<dbReference type="InParanoid" id="Q6CJC8"/>
<dbReference type="EMBL" id="CR382126">
    <property type="protein sequence ID" value="CAG98669.1"/>
    <property type="molecule type" value="Genomic_DNA"/>
</dbReference>
<evidence type="ECO:0000259" key="1">
    <source>
        <dbReference type="Pfam" id="PF00561"/>
    </source>
</evidence>
<dbReference type="InterPro" id="IPR029058">
    <property type="entry name" value="AB_hydrolase_fold"/>
</dbReference>
<dbReference type="SUPFAM" id="SSF53474">
    <property type="entry name" value="alpha/beta-Hydrolases"/>
    <property type="match status" value="1"/>
</dbReference>
<dbReference type="MEROPS" id="S33.A42"/>
<proteinExistence type="predicted"/>
<dbReference type="GO" id="GO:0006654">
    <property type="term" value="P:phosphatidic acid biosynthetic process"/>
    <property type="evidence" value="ECO:0007669"/>
    <property type="project" value="TreeGrafter"/>
</dbReference>
<reference evidence="2 3" key="1">
    <citation type="journal article" date="2004" name="Nature">
        <title>Genome evolution in yeasts.</title>
        <authorList>
            <consortium name="Genolevures"/>
            <person name="Dujon B."/>
            <person name="Sherman D."/>
            <person name="Fischer G."/>
            <person name="Durrens P."/>
            <person name="Casaregola S."/>
            <person name="Lafontaine I."/>
            <person name="de Montigny J."/>
            <person name="Marck C."/>
            <person name="Neuveglise C."/>
            <person name="Talla E."/>
            <person name="Goffard N."/>
            <person name="Frangeul L."/>
            <person name="Aigle M."/>
            <person name="Anthouard V."/>
            <person name="Babour A."/>
            <person name="Barbe V."/>
            <person name="Barnay S."/>
            <person name="Blanchin S."/>
            <person name="Beckerich J.M."/>
            <person name="Beyne E."/>
            <person name="Bleykasten C."/>
            <person name="Boisrame A."/>
            <person name="Boyer J."/>
            <person name="Cattolico L."/>
            <person name="Confanioleri F."/>
            <person name="de Daruvar A."/>
            <person name="Despons L."/>
            <person name="Fabre E."/>
            <person name="Fairhead C."/>
            <person name="Ferry-Dumazet H."/>
            <person name="Groppi A."/>
            <person name="Hantraye F."/>
            <person name="Hennequin C."/>
            <person name="Jauniaux N."/>
            <person name="Joyet P."/>
            <person name="Kachouri R."/>
            <person name="Kerrest A."/>
            <person name="Koszul R."/>
            <person name="Lemaire M."/>
            <person name="Lesur I."/>
            <person name="Ma L."/>
            <person name="Muller H."/>
            <person name="Nicaud J.M."/>
            <person name="Nikolski M."/>
            <person name="Oztas S."/>
            <person name="Ozier-Kalogeropoulos O."/>
            <person name="Pellenz S."/>
            <person name="Potier S."/>
            <person name="Richard G.F."/>
            <person name="Straub M.L."/>
            <person name="Suleau A."/>
            <person name="Swennene D."/>
            <person name="Tekaia F."/>
            <person name="Wesolowski-Louvel M."/>
            <person name="Westhof E."/>
            <person name="Wirth B."/>
            <person name="Zeniou-Meyer M."/>
            <person name="Zivanovic I."/>
            <person name="Bolotin-Fukuhara M."/>
            <person name="Thierry A."/>
            <person name="Bouchier C."/>
            <person name="Caudron B."/>
            <person name="Scarpelli C."/>
            <person name="Gaillardin C."/>
            <person name="Weissenbach J."/>
            <person name="Wincker P."/>
            <person name="Souciet J.L."/>
        </authorList>
    </citation>
    <scope>NUCLEOTIDE SEQUENCE [LARGE SCALE GENOMIC DNA]</scope>
    <source>
        <strain evidence="3">ATCC 8585 / CBS 2359 / DSM 70799 / NBRC 1267 / NRRL Y-1140 / WM37</strain>
    </source>
</reference>
<dbReference type="eggNOG" id="KOG4409">
    <property type="taxonomic scope" value="Eukaryota"/>
</dbReference>
<protein>
    <submittedName>
        <fullName evidence="2">KLLA0F19624p</fullName>
    </submittedName>
</protein>
<dbReference type="GO" id="GO:0055088">
    <property type="term" value="P:lipid homeostasis"/>
    <property type="evidence" value="ECO:0007669"/>
    <property type="project" value="TreeGrafter"/>
</dbReference>
<dbReference type="Proteomes" id="UP000000598">
    <property type="component" value="Chromosome F"/>
</dbReference>
<dbReference type="Gene3D" id="3.40.50.1820">
    <property type="entry name" value="alpha/beta hydrolase"/>
    <property type="match status" value="1"/>
</dbReference>
<dbReference type="PANTHER" id="PTHR42886:SF23">
    <property type="entry name" value="1-ACYLGLYCEROL-3-PHOSPHATE O-ACYLTRANSFERASE ICT1-RELATED"/>
    <property type="match status" value="1"/>
</dbReference>
<dbReference type="STRING" id="284590.Q6CJC8"/>
<accession>Q6CJC8</accession>
<name>Q6CJC8_KLULA</name>
<dbReference type="PANTHER" id="PTHR42886">
    <property type="entry name" value="RE40534P-RELATED"/>
    <property type="match status" value="1"/>
</dbReference>
<organism evidence="2 3">
    <name type="scientific">Kluyveromyces lactis (strain ATCC 8585 / CBS 2359 / DSM 70799 / NBRC 1267 / NRRL Y-1140 / WM37)</name>
    <name type="common">Yeast</name>
    <name type="synonym">Candida sphaerica</name>
    <dbReference type="NCBI Taxonomy" id="284590"/>
    <lineage>
        <taxon>Eukaryota</taxon>
        <taxon>Fungi</taxon>
        <taxon>Dikarya</taxon>
        <taxon>Ascomycota</taxon>
        <taxon>Saccharomycotina</taxon>
        <taxon>Saccharomycetes</taxon>
        <taxon>Saccharomycetales</taxon>
        <taxon>Saccharomycetaceae</taxon>
        <taxon>Kluyveromyces</taxon>
    </lineage>
</organism>
<sequence>MTVRRSLALRLLRKGMSQPDELSLKRSGWKQWWNSLNYDAKGSLKHLQQNLMDQLQFDSGISVENSMLLGEINQWRISNPTAKAVGVPTLMIHGYAASSMTFFRNFEQLSLSLKDVYAVDLPGNGLSKELPLSVDSMQKPDRVEFNETVKGQYFRLQNPVDEEKYKKHLAHYEDYYVDALEKWRKENKLSKINLVGHSYGGYLTFKYSLKYPDNVHKLCLVSPLGVERSIFSIHNHLEPERDYEIQSEDPSKSNYSNKRNIPKLILQYQNKALRWMGPLGAKACWGYVNSSYGRVPSVPYREYVFQLVFGKGIMTDTSIRIFNQLFSRSLLAYDPIMDSLDKVKVSKLMLVYGEHDWMNKVAGRLAIEEFNSIRKSYDGTFDIVSRAGHNLVLDNPSEFNSKLVDFLRD</sequence>
<dbReference type="InterPro" id="IPR000073">
    <property type="entry name" value="AB_hydrolase_1"/>
</dbReference>